<gene>
    <name evidence="8" type="ORF">HNR25_000742</name>
</gene>
<reference evidence="8 9" key="1">
    <citation type="submission" date="2020-08" db="EMBL/GenBank/DDBJ databases">
        <title>Sequencing the genomes of 1000 actinobacteria strains.</title>
        <authorList>
            <person name="Klenk H.-P."/>
        </authorList>
    </citation>
    <scope>NUCLEOTIDE SEQUENCE [LARGE SCALE GENOMIC DNA]</scope>
    <source>
        <strain evidence="8 9">DSM 44593</strain>
    </source>
</reference>
<dbReference type="InterPro" id="IPR023845">
    <property type="entry name" value="DUF3817_TM"/>
</dbReference>
<dbReference type="Proteomes" id="UP000578077">
    <property type="component" value="Unassembled WGS sequence"/>
</dbReference>
<dbReference type="PANTHER" id="PTHR40077">
    <property type="entry name" value="MEMBRANE PROTEIN-RELATED"/>
    <property type="match status" value="1"/>
</dbReference>
<dbReference type="GO" id="GO:0005886">
    <property type="term" value="C:plasma membrane"/>
    <property type="evidence" value="ECO:0007669"/>
    <property type="project" value="UniProtKB-SubCell"/>
</dbReference>
<keyword evidence="5 6" id="KW-0472">Membrane</keyword>
<keyword evidence="9" id="KW-1185">Reference proteome</keyword>
<organism evidence="8 9">
    <name type="scientific">Streptomonospora salina</name>
    <dbReference type="NCBI Taxonomy" id="104205"/>
    <lineage>
        <taxon>Bacteria</taxon>
        <taxon>Bacillati</taxon>
        <taxon>Actinomycetota</taxon>
        <taxon>Actinomycetes</taxon>
        <taxon>Streptosporangiales</taxon>
        <taxon>Nocardiopsidaceae</taxon>
        <taxon>Streptomonospora</taxon>
    </lineage>
</organism>
<feature type="transmembrane region" description="Helical" evidence="6">
    <location>
        <begin position="12"/>
        <end position="33"/>
    </location>
</feature>
<dbReference type="PANTHER" id="PTHR40077:SF1">
    <property type="entry name" value="MEMBRANE PROTEIN"/>
    <property type="match status" value="1"/>
</dbReference>
<comment type="caution">
    <text evidence="8">The sequence shown here is derived from an EMBL/GenBank/DDBJ whole genome shotgun (WGS) entry which is preliminary data.</text>
</comment>
<dbReference type="AlphaFoldDB" id="A0A841EC27"/>
<evidence type="ECO:0000256" key="3">
    <source>
        <dbReference type="ARBA" id="ARBA00022692"/>
    </source>
</evidence>
<keyword evidence="3 6" id="KW-0812">Transmembrane</keyword>
<evidence type="ECO:0000256" key="2">
    <source>
        <dbReference type="ARBA" id="ARBA00022475"/>
    </source>
</evidence>
<sequence>MNISPRATAVVFRAVAIAEAVTWIGLLAGMYVKYLGSGSEAGVEFFGPVHGGAFVLYVAATLAAALHLRWNLWAVLLALAASVPPFGTLAADRWLHRTGRLPGRRQAQDRSPRPAA</sequence>
<evidence type="ECO:0000256" key="6">
    <source>
        <dbReference type="SAM" id="Phobius"/>
    </source>
</evidence>
<evidence type="ECO:0000256" key="1">
    <source>
        <dbReference type="ARBA" id="ARBA00004651"/>
    </source>
</evidence>
<evidence type="ECO:0000256" key="5">
    <source>
        <dbReference type="ARBA" id="ARBA00023136"/>
    </source>
</evidence>
<evidence type="ECO:0000256" key="4">
    <source>
        <dbReference type="ARBA" id="ARBA00022989"/>
    </source>
</evidence>
<feature type="domain" description="DUF3817" evidence="7">
    <location>
        <begin position="11"/>
        <end position="97"/>
    </location>
</feature>
<dbReference type="NCBIfam" id="TIGR03954">
    <property type="entry name" value="integ_memb_HG"/>
    <property type="match status" value="1"/>
</dbReference>
<dbReference type="Pfam" id="PF12823">
    <property type="entry name" value="DUF3817"/>
    <property type="match status" value="1"/>
</dbReference>
<accession>A0A841EC27</accession>
<feature type="transmembrane region" description="Helical" evidence="6">
    <location>
        <begin position="72"/>
        <end position="95"/>
    </location>
</feature>
<dbReference type="RefSeq" id="WP_184633322.1">
    <property type="nucleotide sequence ID" value="NZ_BAABKT010000003.1"/>
</dbReference>
<dbReference type="EMBL" id="JACHLY010000001">
    <property type="protein sequence ID" value="MBB5996991.1"/>
    <property type="molecule type" value="Genomic_DNA"/>
</dbReference>
<proteinExistence type="predicted"/>
<keyword evidence="4 6" id="KW-1133">Transmembrane helix</keyword>
<evidence type="ECO:0000313" key="9">
    <source>
        <dbReference type="Proteomes" id="UP000578077"/>
    </source>
</evidence>
<evidence type="ECO:0000313" key="8">
    <source>
        <dbReference type="EMBL" id="MBB5996991.1"/>
    </source>
</evidence>
<protein>
    <submittedName>
        <fullName evidence="8">Integral membrane protein</fullName>
    </submittedName>
</protein>
<comment type="subcellular location">
    <subcellularLocation>
        <location evidence="1">Cell membrane</location>
        <topology evidence="1">Multi-pass membrane protein</topology>
    </subcellularLocation>
</comment>
<name>A0A841EC27_9ACTN</name>
<evidence type="ECO:0000259" key="7">
    <source>
        <dbReference type="Pfam" id="PF12823"/>
    </source>
</evidence>
<feature type="transmembrane region" description="Helical" evidence="6">
    <location>
        <begin position="45"/>
        <end position="66"/>
    </location>
</feature>
<keyword evidence="2" id="KW-1003">Cell membrane</keyword>